<feature type="transmembrane region" description="Helical" evidence="11">
    <location>
        <begin position="125"/>
        <end position="151"/>
    </location>
</feature>
<dbReference type="Gene3D" id="1.50.40.10">
    <property type="entry name" value="Mitochondrial carrier domain"/>
    <property type="match status" value="1"/>
</dbReference>
<evidence type="ECO:0008006" key="14">
    <source>
        <dbReference type="Google" id="ProtNLM"/>
    </source>
</evidence>
<dbReference type="PANTHER" id="PTHR45829:SF1">
    <property type="entry name" value="CARRIER PROTEIN, PUTATIVE (AFU_ORTHOLOGUE AFUA_4G06780)-RELATED"/>
    <property type="match status" value="1"/>
</dbReference>
<evidence type="ECO:0000256" key="6">
    <source>
        <dbReference type="ARBA" id="ARBA00022989"/>
    </source>
</evidence>
<dbReference type="STRING" id="1408657.A0A0W4ZK07"/>
<evidence type="ECO:0000256" key="1">
    <source>
        <dbReference type="ARBA" id="ARBA00004448"/>
    </source>
</evidence>
<dbReference type="PROSITE" id="PS50920">
    <property type="entry name" value="SOLCAR"/>
    <property type="match status" value="3"/>
</dbReference>
<dbReference type="Pfam" id="PF00153">
    <property type="entry name" value="Mito_carr"/>
    <property type="match status" value="3"/>
</dbReference>
<evidence type="ECO:0000256" key="5">
    <source>
        <dbReference type="ARBA" id="ARBA00022792"/>
    </source>
</evidence>
<dbReference type="GO" id="GO:0005743">
    <property type="term" value="C:mitochondrial inner membrane"/>
    <property type="evidence" value="ECO:0007669"/>
    <property type="project" value="UniProtKB-SubCell"/>
</dbReference>
<keyword evidence="8 9" id="KW-0472">Membrane</keyword>
<evidence type="ECO:0000256" key="7">
    <source>
        <dbReference type="ARBA" id="ARBA00023128"/>
    </source>
</evidence>
<evidence type="ECO:0000256" key="2">
    <source>
        <dbReference type="ARBA" id="ARBA00022448"/>
    </source>
</evidence>
<comment type="caution">
    <text evidence="12">The sequence shown here is derived from an EMBL/GenBank/DDBJ whole genome shotgun (WGS) entry which is preliminary data.</text>
</comment>
<dbReference type="SUPFAM" id="SSF103506">
    <property type="entry name" value="Mitochondrial carrier"/>
    <property type="match status" value="1"/>
</dbReference>
<feature type="transmembrane region" description="Helical" evidence="11">
    <location>
        <begin position="23"/>
        <end position="45"/>
    </location>
</feature>
<dbReference type="InterPro" id="IPR049562">
    <property type="entry name" value="SLC25A33/36-like"/>
</dbReference>
<keyword evidence="3 9" id="KW-0812">Transmembrane</keyword>
<comment type="subcellular location">
    <subcellularLocation>
        <location evidence="1">Mitochondrion inner membrane</location>
        <topology evidence="1">Multi-pass membrane protein</topology>
    </subcellularLocation>
</comment>
<dbReference type="GeneID" id="28941048"/>
<evidence type="ECO:0000256" key="9">
    <source>
        <dbReference type="PROSITE-ProRule" id="PRU00282"/>
    </source>
</evidence>
<keyword evidence="13" id="KW-1185">Reference proteome</keyword>
<dbReference type="GO" id="GO:1990519">
    <property type="term" value="P:pyrimidine nucleotide import into mitochondrion"/>
    <property type="evidence" value="ECO:0007669"/>
    <property type="project" value="TreeGrafter"/>
</dbReference>
<evidence type="ECO:0000313" key="12">
    <source>
        <dbReference type="EMBL" id="KTW28680.1"/>
    </source>
</evidence>
<evidence type="ECO:0000256" key="3">
    <source>
        <dbReference type="ARBA" id="ARBA00022692"/>
    </source>
</evidence>
<feature type="repeat" description="Solcar" evidence="9">
    <location>
        <begin position="223"/>
        <end position="314"/>
    </location>
</feature>
<dbReference type="GO" id="GO:0015218">
    <property type="term" value="F:pyrimidine nucleotide transmembrane transporter activity"/>
    <property type="evidence" value="ECO:0007669"/>
    <property type="project" value="InterPro"/>
</dbReference>
<feature type="repeat" description="Solcar" evidence="9">
    <location>
        <begin position="125"/>
        <end position="212"/>
    </location>
</feature>
<keyword evidence="2 10" id="KW-0813">Transport</keyword>
<dbReference type="InterPro" id="IPR002067">
    <property type="entry name" value="MCP"/>
</dbReference>
<evidence type="ECO:0000256" key="10">
    <source>
        <dbReference type="RuleBase" id="RU000488"/>
    </source>
</evidence>
<feature type="transmembrane region" description="Helical" evidence="11">
    <location>
        <begin position="84"/>
        <end position="105"/>
    </location>
</feature>
<proteinExistence type="inferred from homology"/>
<dbReference type="InterPro" id="IPR018108">
    <property type="entry name" value="MCP_transmembrane"/>
</dbReference>
<evidence type="ECO:0000256" key="11">
    <source>
        <dbReference type="SAM" id="Phobius"/>
    </source>
</evidence>
<keyword evidence="5" id="KW-0999">Mitochondrion inner membrane</keyword>
<keyword evidence="6 11" id="KW-1133">Transmembrane helix</keyword>
<dbReference type="Proteomes" id="UP000053447">
    <property type="component" value="Unassembled WGS sequence"/>
</dbReference>
<dbReference type="RefSeq" id="XP_018229015.1">
    <property type="nucleotide sequence ID" value="XM_018374793.1"/>
</dbReference>
<dbReference type="FunFam" id="1.50.40.10:FF:000075">
    <property type="entry name" value="Nicotinamide adenine dinucleotide transporter 2, mitochondrial"/>
    <property type="match status" value="1"/>
</dbReference>
<feature type="repeat" description="Solcar" evidence="9">
    <location>
        <begin position="19"/>
        <end position="112"/>
    </location>
</feature>
<sequence>MDYHWIGKEEFSKRVKKIPDETLTAISGALSGVFSSIIVCPLDVIKTRLQLKLSTLVVNRKVQEYQGFFDTLSKIWNENGIRGFYRGLGPLMIGYLPTWAIYFTIYEHCKTIYSRSYGSQPGKPVLWIVNMKSAITAGIASSILTNPIWIVKTRLMSQNSYSHTYYQNTFDAFQRMYKSEGIFSFYKGLTPSLIGVTHVAIQFPLYELLKDIFFINVSNSNQSLCIKVISASLLSKMIASSITYPHEVIRTRIQTQKHYNDSSKIQYRGIFHTFCRIYNEEGWKSFYSGMGTNLIRAVPASMVTFLTFELVSRWLFRIKHHNEHIN</sequence>
<evidence type="ECO:0000256" key="8">
    <source>
        <dbReference type="ARBA" id="ARBA00023136"/>
    </source>
</evidence>
<evidence type="ECO:0000256" key="4">
    <source>
        <dbReference type="ARBA" id="ARBA00022737"/>
    </source>
</evidence>
<protein>
    <recommendedName>
        <fullName evidence="14">Mitochondrial nicotinamide adenine dinucleotide transporter 1</fullName>
    </recommendedName>
</protein>
<reference evidence="13" key="1">
    <citation type="journal article" date="2016" name="Nat. Commun.">
        <title>Genome analysis of three Pneumocystis species reveals adaptation mechanisms to life exclusively in mammalian hosts.</title>
        <authorList>
            <person name="Ma L."/>
            <person name="Chen Z."/>
            <person name="Huang D.W."/>
            <person name="Kutty G."/>
            <person name="Ishihara M."/>
            <person name="Wang H."/>
            <person name="Abouelleil A."/>
            <person name="Bishop L."/>
            <person name="Davey E."/>
            <person name="Deng R."/>
            <person name="Deng X."/>
            <person name="Fan L."/>
            <person name="Fantoni G."/>
            <person name="Fitzgerald M."/>
            <person name="Gogineni E."/>
            <person name="Goldberg J.M."/>
            <person name="Handley G."/>
            <person name="Hu X."/>
            <person name="Huber C."/>
            <person name="Jiao X."/>
            <person name="Jones K."/>
            <person name="Levin J.Z."/>
            <person name="Liu Y."/>
            <person name="Macdonald P."/>
            <person name="Melnikov A."/>
            <person name="Raley C."/>
            <person name="Sassi M."/>
            <person name="Sherman B.T."/>
            <person name="Song X."/>
            <person name="Sykes S."/>
            <person name="Tran B."/>
            <person name="Walsh L."/>
            <person name="Xia Y."/>
            <person name="Yang J."/>
            <person name="Young S."/>
            <person name="Zeng Q."/>
            <person name="Zheng X."/>
            <person name="Stephens R."/>
            <person name="Nusbaum C."/>
            <person name="Birren B.W."/>
            <person name="Azadi P."/>
            <person name="Lempicki R.A."/>
            <person name="Cuomo C.A."/>
            <person name="Kovacs J.A."/>
        </authorList>
    </citation>
    <scope>NUCLEOTIDE SEQUENCE [LARGE SCALE GENOMIC DNA]</scope>
    <source>
        <strain evidence="13">RU7</strain>
    </source>
</reference>
<dbReference type="eggNOG" id="KOG0764">
    <property type="taxonomic scope" value="Eukaryota"/>
</dbReference>
<dbReference type="InterPro" id="IPR023395">
    <property type="entry name" value="MCP_dom_sf"/>
</dbReference>
<accession>A0A0W4ZK07</accession>
<keyword evidence="7" id="KW-0496">Mitochondrion</keyword>
<organism evidence="12 13">
    <name type="scientific">Pneumocystis jirovecii (strain RU7)</name>
    <name type="common">Human pneumocystis pneumonia agent</name>
    <dbReference type="NCBI Taxonomy" id="1408657"/>
    <lineage>
        <taxon>Eukaryota</taxon>
        <taxon>Fungi</taxon>
        <taxon>Dikarya</taxon>
        <taxon>Ascomycota</taxon>
        <taxon>Taphrinomycotina</taxon>
        <taxon>Pneumocystomycetes</taxon>
        <taxon>Pneumocystaceae</taxon>
        <taxon>Pneumocystis</taxon>
    </lineage>
</organism>
<dbReference type="PRINTS" id="PR00926">
    <property type="entry name" value="MITOCARRIER"/>
</dbReference>
<comment type="similarity">
    <text evidence="10">Belongs to the mitochondrial carrier (TC 2.A.29) family.</text>
</comment>
<gene>
    <name evidence="12" type="ORF">T551_02530</name>
</gene>
<name>A0A0W4ZK07_PNEJ7</name>
<dbReference type="AlphaFoldDB" id="A0A0W4ZK07"/>
<dbReference type="VEuPathDB" id="FungiDB:T551_02530"/>
<dbReference type="OrthoDB" id="10266426at2759"/>
<dbReference type="EMBL" id="LFWA01000011">
    <property type="protein sequence ID" value="KTW28680.1"/>
    <property type="molecule type" value="Genomic_DNA"/>
</dbReference>
<evidence type="ECO:0000313" key="13">
    <source>
        <dbReference type="Proteomes" id="UP000053447"/>
    </source>
</evidence>
<dbReference type="PANTHER" id="PTHR45829">
    <property type="entry name" value="MITOCHONDRIAL CARRIER PROTEIN RIM2"/>
    <property type="match status" value="1"/>
</dbReference>
<keyword evidence="4" id="KW-0677">Repeat</keyword>